<dbReference type="InterPro" id="IPR005215">
    <property type="entry name" value="Trig_fac"/>
</dbReference>
<dbReference type="InterPro" id="IPR008881">
    <property type="entry name" value="Trigger_fac_ribosome-bd_bac"/>
</dbReference>
<evidence type="ECO:0000256" key="2">
    <source>
        <dbReference type="ARBA" id="ARBA00005464"/>
    </source>
</evidence>
<evidence type="ECO:0000313" key="12">
    <source>
        <dbReference type="EMBL" id="TDU71256.1"/>
    </source>
</evidence>
<dbReference type="InterPro" id="IPR008880">
    <property type="entry name" value="Trigger_fac_C"/>
</dbReference>
<comment type="similarity">
    <text evidence="2 9">Belongs to the FKBP-type PPIase family. Tig subfamily.</text>
</comment>
<dbReference type="Pfam" id="PF05698">
    <property type="entry name" value="Trigger_C"/>
    <property type="match status" value="1"/>
</dbReference>
<comment type="caution">
    <text evidence="12">The sequence shown here is derived from an EMBL/GenBank/DDBJ whole genome shotgun (WGS) entry which is preliminary data.</text>
</comment>
<name>A0A4R7S1A4_9BACT</name>
<feature type="domain" description="Trigger factor C-terminal" evidence="11">
    <location>
        <begin position="286"/>
        <end position="440"/>
    </location>
</feature>
<keyword evidence="13" id="KW-1185">Reference proteome</keyword>
<evidence type="ECO:0000256" key="7">
    <source>
        <dbReference type="ARBA" id="ARBA00023235"/>
    </source>
</evidence>
<feature type="domain" description="Trigger factor ribosome-binding bacterial" evidence="10">
    <location>
        <begin position="12"/>
        <end position="153"/>
    </location>
</feature>
<dbReference type="EC" id="5.2.1.8" evidence="3 9"/>
<evidence type="ECO:0000313" key="13">
    <source>
        <dbReference type="Proteomes" id="UP000295662"/>
    </source>
</evidence>
<evidence type="ECO:0000256" key="6">
    <source>
        <dbReference type="ARBA" id="ARBA00023186"/>
    </source>
</evidence>
<evidence type="ECO:0000256" key="5">
    <source>
        <dbReference type="ARBA" id="ARBA00023110"/>
    </source>
</evidence>
<evidence type="ECO:0000259" key="11">
    <source>
        <dbReference type="Pfam" id="PF05698"/>
    </source>
</evidence>
<comment type="subcellular location">
    <subcellularLocation>
        <location evidence="9">Cytoplasm</location>
    </subcellularLocation>
    <text evidence="9">About half TF is bound to the ribosome near the polypeptide exit tunnel while the other half is free in the cytoplasm.</text>
</comment>
<dbReference type="GO" id="GO:0015031">
    <property type="term" value="P:protein transport"/>
    <property type="evidence" value="ECO:0007669"/>
    <property type="project" value="UniProtKB-UniRule"/>
</dbReference>
<keyword evidence="7 9" id="KW-0413">Isomerase</keyword>
<dbReference type="InterPro" id="IPR046357">
    <property type="entry name" value="PPIase_dom_sf"/>
</dbReference>
<sequence length="463" mass="51649">MPDGIFSPFQAMNINVEHQPNCRAIAHIRVPAEEVAKQRNTITAYFASQVRLPGFRPGKAPAAAVQKRFGDDIRSELEKQLINDGLRTAIKNEGLEVLNILSVTDKILHETDKSFSFSAEMSLAPKFELPEYKGIPVKLPRIEVTDADVDHDILHLRERYASFDDIDTPAANGNAVVLGFTGSLDGQPLAEAMPDAPEHLKKIEENWFLLDAEEDFLPGFYAGLVGITKDEQRTLSITLADDFAFEGLRGKTIELAVTCKGVKDKVVPALDEEFIKKIGGGEMTEETLRSEIKEAIRRRKEQSRETAKSNQVIAHIFEKVEFDLPQEIVNREAQRRTNDIASRAMQQGISQEDLLKQQDEILNSATNQARMSVKSEFILGQIAKKEGLTVTEQQLTYALANMAARQNKPVKKFMAEAQKSGTIDHMRDNLLLESALQFLKDNAQVEETEPEAEHCDTHSPAAA</sequence>
<dbReference type="SUPFAM" id="SSF54534">
    <property type="entry name" value="FKBP-like"/>
    <property type="match status" value="1"/>
</dbReference>
<evidence type="ECO:0000256" key="9">
    <source>
        <dbReference type="HAMAP-Rule" id="MF_00303"/>
    </source>
</evidence>
<organism evidence="12 13">
    <name type="scientific">Prosthecobacter fusiformis</name>
    <dbReference type="NCBI Taxonomy" id="48464"/>
    <lineage>
        <taxon>Bacteria</taxon>
        <taxon>Pseudomonadati</taxon>
        <taxon>Verrucomicrobiota</taxon>
        <taxon>Verrucomicrobiia</taxon>
        <taxon>Verrucomicrobiales</taxon>
        <taxon>Verrucomicrobiaceae</taxon>
        <taxon>Prosthecobacter</taxon>
    </lineage>
</organism>
<reference evidence="12 13" key="1">
    <citation type="submission" date="2019-03" db="EMBL/GenBank/DDBJ databases">
        <title>Genomic Encyclopedia of Archaeal and Bacterial Type Strains, Phase II (KMG-II): from individual species to whole genera.</title>
        <authorList>
            <person name="Goeker M."/>
        </authorList>
    </citation>
    <scope>NUCLEOTIDE SEQUENCE [LARGE SCALE GENOMIC DNA]</scope>
    <source>
        <strain evidence="12 13">ATCC 25309</strain>
    </source>
</reference>
<dbReference type="EMBL" id="SOCA01000003">
    <property type="protein sequence ID" value="TDU71256.1"/>
    <property type="molecule type" value="Genomic_DNA"/>
</dbReference>
<dbReference type="Pfam" id="PF05697">
    <property type="entry name" value="Trigger_N"/>
    <property type="match status" value="1"/>
</dbReference>
<dbReference type="Gene3D" id="1.10.3120.10">
    <property type="entry name" value="Trigger factor, C-terminal domain"/>
    <property type="match status" value="1"/>
</dbReference>
<keyword evidence="6 9" id="KW-0143">Chaperone</keyword>
<protein>
    <recommendedName>
        <fullName evidence="4 9">Trigger factor</fullName>
        <shortName evidence="9">TF</shortName>
        <ecNumber evidence="3 9">5.2.1.8</ecNumber>
    </recommendedName>
    <alternativeName>
        <fullName evidence="8 9">PPIase</fullName>
    </alternativeName>
</protein>
<keyword evidence="9" id="KW-0963">Cytoplasm</keyword>
<dbReference type="GO" id="GO:0044183">
    <property type="term" value="F:protein folding chaperone"/>
    <property type="evidence" value="ECO:0007669"/>
    <property type="project" value="TreeGrafter"/>
</dbReference>
<accession>A0A4R7S1A4</accession>
<comment type="domain">
    <text evidence="9">Consists of 3 domains; the N-terminus binds the ribosome, the middle domain has PPIase activity, while the C-terminus has intrinsic chaperone activity on its own.</text>
</comment>
<evidence type="ECO:0000256" key="8">
    <source>
        <dbReference type="ARBA" id="ARBA00029986"/>
    </source>
</evidence>
<keyword evidence="9" id="KW-0132">Cell division</keyword>
<dbReference type="GO" id="GO:0043022">
    <property type="term" value="F:ribosome binding"/>
    <property type="evidence" value="ECO:0007669"/>
    <property type="project" value="TreeGrafter"/>
</dbReference>
<dbReference type="Proteomes" id="UP000295662">
    <property type="component" value="Unassembled WGS sequence"/>
</dbReference>
<evidence type="ECO:0000259" key="10">
    <source>
        <dbReference type="Pfam" id="PF05697"/>
    </source>
</evidence>
<evidence type="ECO:0000256" key="3">
    <source>
        <dbReference type="ARBA" id="ARBA00013194"/>
    </source>
</evidence>
<dbReference type="SUPFAM" id="SSF109998">
    <property type="entry name" value="Triger factor/SurA peptide-binding domain-like"/>
    <property type="match status" value="1"/>
</dbReference>
<evidence type="ECO:0000256" key="1">
    <source>
        <dbReference type="ARBA" id="ARBA00000971"/>
    </source>
</evidence>
<dbReference type="PANTHER" id="PTHR30560">
    <property type="entry name" value="TRIGGER FACTOR CHAPERONE AND PEPTIDYL-PROLYL CIS/TRANS ISOMERASE"/>
    <property type="match status" value="1"/>
</dbReference>
<dbReference type="AlphaFoldDB" id="A0A4R7S1A4"/>
<dbReference type="GO" id="GO:0051083">
    <property type="term" value="P:'de novo' cotranslational protein folding"/>
    <property type="evidence" value="ECO:0007669"/>
    <property type="project" value="TreeGrafter"/>
</dbReference>
<keyword evidence="9" id="KW-0131">Cell cycle</keyword>
<dbReference type="InterPro" id="IPR036611">
    <property type="entry name" value="Trigger_fac_ribosome-bd_sf"/>
</dbReference>
<dbReference type="OrthoDB" id="9767721at2"/>
<dbReference type="PANTHER" id="PTHR30560:SF3">
    <property type="entry name" value="TRIGGER FACTOR-LIKE PROTEIN TIG, CHLOROPLASTIC"/>
    <property type="match status" value="1"/>
</dbReference>
<dbReference type="NCBIfam" id="TIGR00115">
    <property type="entry name" value="tig"/>
    <property type="match status" value="1"/>
</dbReference>
<dbReference type="GO" id="GO:0003755">
    <property type="term" value="F:peptidyl-prolyl cis-trans isomerase activity"/>
    <property type="evidence" value="ECO:0007669"/>
    <property type="project" value="UniProtKB-UniRule"/>
</dbReference>
<proteinExistence type="inferred from homology"/>
<dbReference type="SUPFAM" id="SSF102735">
    <property type="entry name" value="Trigger factor ribosome-binding domain"/>
    <property type="match status" value="1"/>
</dbReference>
<evidence type="ECO:0000256" key="4">
    <source>
        <dbReference type="ARBA" id="ARBA00016902"/>
    </source>
</evidence>
<dbReference type="GO" id="GO:0043335">
    <property type="term" value="P:protein unfolding"/>
    <property type="evidence" value="ECO:0007669"/>
    <property type="project" value="TreeGrafter"/>
</dbReference>
<keyword evidence="5 9" id="KW-0697">Rotamase</keyword>
<dbReference type="HAMAP" id="MF_00303">
    <property type="entry name" value="Trigger_factor_Tig"/>
    <property type="match status" value="1"/>
</dbReference>
<dbReference type="InterPro" id="IPR027304">
    <property type="entry name" value="Trigger_fact/SurA_dom_sf"/>
</dbReference>
<dbReference type="InterPro" id="IPR037041">
    <property type="entry name" value="Trigger_fac_C_sf"/>
</dbReference>
<dbReference type="Gene3D" id="3.30.70.1050">
    <property type="entry name" value="Trigger factor ribosome-binding domain"/>
    <property type="match status" value="1"/>
</dbReference>
<dbReference type="GO" id="GO:0051301">
    <property type="term" value="P:cell division"/>
    <property type="evidence" value="ECO:0007669"/>
    <property type="project" value="UniProtKB-KW"/>
</dbReference>
<dbReference type="PIRSF" id="PIRSF003095">
    <property type="entry name" value="Trigger_factor"/>
    <property type="match status" value="1"/>
</dbReference>
<comment type="catalytic activity">
    <reaction evidence="1 9">
        <text>[protein]-peptidylproline (omega=180) = [protein]-peptidylproline (omega=0)</text>
        <dbReference type="Rhea" id="RHEA:16237"/>
        <dbReference type="Rhea" id="RHEA-COMP:10747"/>
        <dbReference type="Rhea" id="RHEA-COMP:10748"/>
        <dbReference type="ChEBI" id="CHEBI:83833"/>
        <dbReference type="ChEBI" id="CHEBI:83834"/>
        <dbReference type="EC" id="5.2.1.8"/>
    </reaction>
</comment>
<dbReference type="GO" id="GO:0005737">
    <property type="term" value="C:cytoplasm"/>
    <property type="evidence" value="ECO:0007669"/>
    <property type="project" value="UniProtKB-SubCell"/>
</dbReference>
<gene>
    <name evidence="9" type="primary">tig</name>
    <name evidence="12" type="ORF">EI77_02378</name>
</gene>
<dbReference type="Gene3D" id="3.10.50.40">
    <property type="match status" value="1"/>
</dbReference>
<comment type="function">
    <text evidence="9">Involved in protein export. Acts as a chaperone by maintaining the newly synthesized protein in an open conformation. Functions as a peptidyl-prolyl cis-trans isomerase.</text>
</comment>